<dbReference type="Pfam" id="PF07366">
    <property type="entry name" value="SnoaL"/>
    <property type="match status" value="1"/>
</dbReference>
<dbReference type="PANTHER" id="PTHR38436">
    <property type="entry name" value="POLYKETIDE CYCLASE SNOAL-LIKE DOMAIN"/>
    <property type="match status" value="1"/>
</dbReference>
<dbReference type="SUPFAM" id="SSF54427">
    <property type="entry name" value="NTF2-like"/>
    <property type="match status" value="1"/>
</dbReference>
<dbReference type="EMBL" id="SMRU01000005">
    <property type="protein sequence ID" value="TDF99166.1"/>
    <property type="molecule type" value="Genomic_DNA"/>
</dbReference>
<dbReference type="InterPro" id="IPR032710">
    <property type="entry name" value="NTF2-like_dom_sf"/>
</dbReference>
<evidence type="ECO:0000313" key="2">
    <source>
        <dbReference type="Proteomes" id="UP000295511"/>
    </source>
</evidence>
<proteinExistence type="predicted"/>
<name>A0A4R5KTY5_9MICC</name>
<dbReference type="Proteomes" id="UP000295511">
    <property type="component" value="Unassembled WGS sequence"/>
</dbReference>
<accession>A0A4R5KTY5</accession>
<dbReference type="AlphaFoldDB" id="A0A4R5KTY5"/>
<sequence length="146" mass="16310">MLSRVTEAWTKAWGDGDTAAFERLTAPDYERQSKTGSEGLAQVVQQIEDSHRAFSDFTVTVLHAIEDQNLVAIHWETVGKHTGEFMGVTPTGRTVTVRGASFISHRDGLITSEAVVWDPREMLSSMSIWHLGDQRSPRRKVENIAD</sequence>
<comment type="caution">
    <text evidence="1">The sequence shown here is derived from an EMBL/GenBank/DDBJ whole genome shotgun (WGS) entry which is preliminary data.</text>
</comment>
<gene>
    <name evidence="1" type="ORF">E1809_05965</name>
</gene>
<dbReference type="PANTHER" id="PTHR38436:SF1">
    <property type="entry name" value="ESTER CYCLASE"/>
    <property type="match status" value="1"/>
</dbReference>
<dbReference type="OrthoDB" id="9792858at2"/>
<dbReference type="InterPro" id="IPR009959">
    <property type="entry name" value="Cyclase_SnoaL-like"/>
</dbReference>
<organism evidence="1 2">
    <name type="scientific">Arthrobacter terricola</name>
    <dbReference type="NCBI Taxonomy" id="2547396"/>
    <lineage>
        <taxon>Bacteria</taxon>
        <taxon>Bacillati</taxon>
        <taxon>Actinomycetota</taxon>
        <taxon>Actinomycetes</taxon>
        <taxon>Micrococcales</taxon>
        <taxon>Micrococcaceae</taxon>
        <taxon>Arthrobacter</taxon>
    </lineage>
</organism>
<protein>
    <submittedName>
        <fullName evidence="1">Ester cyclase</fullName>
    </submittedName>
</protein>
<reference evidence="1 2" key="1">
    <citation type="submission" date="2019-03" db="EMBL/GenBank/DDBJ databases">
        <title>Whole genome sequence of Arthrobacter sp JH1-1.</title>
        <authorList>
            <person name="Trinh H.N."/>
        </authorList>
    </citation>
    <scope>NUCLEOTIDE SEQUENCE [LARGE SCALE GENOMIC DNA]</scope>
    <source>
        <strain evidence="1 2">JH1-1</strain>
    </source>
</reference>
<dbReference type="Gene3D" id="3.10.450.50">
    <property type="match status" value="1"/>
</dbReference>
<keyword evidence="2" id="KW-1185">Reference proteome</keyword>
<evidence type="ECO:0000313" key="1">
    <source>
        <dbReference type="EMBL" id="TDF99166.1"/>
    </source>
</evidence>
<dbReference type="GO" id="GO:0030638">
    <property type="term" value="P:polyketide metabolic process"/>
    <property type="evidence" value="ECO:0007669"/>
    <property type="project" value="InterPro"/>
</dbReference>